<name>A0ABD1SYH4_9LAMI</name>
<keyword evidence="2" id="KW-1185">Reference proteome</keyword>
<keyword evidence="1" id="KW-0808">Transferase</keyword>
<dbReference type="Proteomes" id="UP001604336">
    <property type="component" value="Unassembled WGS sequence"/>
</dbReference>
<dbReference type="GO" id="GO:0003964">
    <property type="term" value="F:RNA-directed DNA polymerase activity"/>
    <property type="evidence" value="ECO:0007669"/>
    <property type="project" value="UniProtKB-KW"/>
</dbReference>
<dbReference type="AlphaFoldDB" id="A0ABD1SYH4"/>
<evidence type="ECO:0000313" key="1">
    <source>
        <dbReference type="EMBL" id="KAL2505512.1"/>
    </source>
</evidence>
<sequence>MNSRRNYTKAAREEPVESWQVHGHRPKAPLFSFTKEDEAGVHYPQCNALFHKGQSYPMRKDHLAVDFDEPLHHLRKFMKFMIVDTRSAYHGVLGRPALKDLQAITSIHHLAMKFPTPEGVSRVRRNQTEGKGMLYECLAKGDEV</sequence>
<protein>
    <submittedName>
        <fullName evidence="1">Reverse transcriptase domain-containing protein</fullName>
    </submittedName>
</protein>
<comment type="caution">
    <text evidence="1">The sequence shown here is derived from an EMBL/GenBank/DDBJ whole genome shotgun (WGS) entry which is preliminary data.</text>
</comment>
<accession>A0ABD1SYH4</accession>
<dbReference type="EMBL" id="JBFOLK010000006">
    <property type="protein sequence ID" value="KAL2505512.1"/>
    <property type="molecule type" value="Genomic_DNA"/>
</dbReference>
<keyword evidence="1" id="KW-0695">RNA-directed DNA polymerase</keyword>
<gene>
    <name evidence="1" type="ORF">Adt_21133</name>
</gene>
<evidence type="ECO:0000313" key="2">
    <source>
        <dbReference type="Proteomes" id="UP001604336"/>
    </source>
</evidence>
<keyword evidence="1" id="KW-0548">Nucleotidyltransferase</keyword>
<proteinExistence type="predicted"/>
<reference evidence="2" key="1">
    <citation type="submission" date="2024-07" db="EMBL/GenBank/DDBJ databases">
        <title>Two chromosome-level genome assemblies of Korean endemic species Abeliophyllum distichum and Forsythia ovata (Oleaceae).</title>
        <authorList>
            <person name="Jang H."/>
        </authorList>
    </citation>
    <scope>NUCLEOTIDE SEQUENCE [LARGE SCALE GENOMIC DNA]</scope>
</reference>
<organism evidence="1 2">
    <name type="scientific">Abeliophyllum distichum</name>
    <dbReference type="NCBI Taxonomy" id="126358"/>
    <lineage>
        <taxon>Eukaryota</taxon>
        <taxon>Viridiplantae</taxon>
        <taxon>Streptophyta</taxon>
        <taxon>Embryophyta</taxon>
        <taxon>Tracheophyta</taxon>
        <taxon>Spermatophyta</taxon>
        <taxon>Magnoliopsida</taxon>
        <taxon>eudicotyledons</taxon>
        <taxon>Gunneridae</taxon>
        <taxon>Pentapetalae</taxon>
        <taxon>asterids</taxon>
        <taxon>lamiids</taxon>
        <taxon>Lamiales</taxon>
        <taxon>Oleaceae</taxon>
        <taxon>Forsythieae</taxon>
        <taxon>Abeliophyllum</taxon>
    </lineage>
</organism>